<comment type="caution">
    <text evidence="2">The sequence shown here is derived from an EMBL/GenBank/DDBJ whole genome shotgun (WGS) entry which is preliminary data.</text>
</comment>
<name>A0ABT3R4Y3_9HYPH</name>
<organism evidence="2 3">
    <name type="scientific">Roseibium salinum</name>
    <dbReference type="NCBI Taxonomy" id="1604349"/>
    <lineage>
        <taxon>Bacteria</taxon>
        <taxon>Pseudomonadati</taxon>
        <taxon>Pseudomonadota</taxon>
        <taxon>Alphaproteobacteria</taxon>
        <taxon>Hyphomicrobiales</taxon>
        <taxon>Stappiaceae</taxon>
        <taxon>Roseibium</taxon>
    </lineage>
</organism>
<protein>
    <submittedName>
        <fullName evidence="2">Uncharacterized protein</fullName>
    </submittedName>
</protein>
<gene>
    <name evidence="2" type="ORF">ON753_17780</name>
</gene>
<evidence type="ECO:0000256" key="1">
    <source>
        <dbReference type="SAM" id="MobiDB-lite"/>
    </source>
</evidence>
<proteinExistence type="predicted"/>
<reference evidence="2 3" key="1">
    <citation type="journal article" date="2016" name="Int. J. Syst. Evol. Microbiol.">
        <title>Labrenzia salina sp. nov., isolated from the rhizosphere of the halophyte Arthrocnemum macrostachyum.</title>
        <authorList>
            <person name="Camacho M."/>
            <person name="Redondo-Gomez S."/>
            <person name="Rodriguez-Llorente I."/>
            <person name="Rohde M."/>
            <person name="Sproer C."/>
            <person name="Schumann P."/>
            <person name="Klenk H.P."/>
            <person name="Montero-Calasanz M.D.C."/>
        </authorList>
    </citation>
    <scope>NUCLEOTIDE SEQUENCE [LARGE SCALE GENOMIC DNA]</scope>
    <source>
        <strain evidence="2 3">DSM 29163</strain>
    </source>
</reference>
<dbReference type="RefSeq" id="WP_265964032.1">
    <property type="nucleotide sequence ID" value="NZ_JAPEVI010000003.1"/>
</dbReference>
<evidence type="ECO:0000313" key="2">
    <source>
        <dbReference type="EMBL" id="MCX2724202.1"/>
    </source>
</evidence>
<dbReference type="Proteomes" id="UP001300261">
    <property type="component" value="Unassembled WGS sequence"/>
</dbReference>
<sequence length="45" mass="5302">MLKLFVRRQLRARPAPGSDRTDPLSHPAIMRMSQRELADLPFNRR</sequence>
<feature type="region of interest" description="Disordered" evidence="1">
    <location>
        <begin position="9"/>
        <end position="29"/>
    </location>
</feature>
<keyword evidence="3" id="KW-1185">Reference proteome</keyword>
<accession>A0ABT3R4Y3</accession>
<evidence type="ECO:0000313" key="3">
    <source>
        <dbReference type="Proteomes" id="UP001300261"/>
    </source>
</evidence>
<dbReference type="EMBL" id="JAPEVI010000003">
    <property type="protein sequence ID" value="MCX2724202.1"/>
    <property type="molecule type" value="Genomic_DNA"/>
</dbReference>